<dbReference type="SUPFAM" id="SSF54909">
    <property type="entry name" value="Dimeric alpha+beta barrel"/>
    <property type="match status" value="1"/>
</dbReference>
<dbReference type="EMBL" id="JACIJR010000003">
    <property type="protein sequence ID" value="MBB5728742.1"/>
    <property type="molecule type" value="Genomic_DNA"/>
</dbReference>
<dbReference type="PANTHER" id="PTHR33336:SF3">
    <property type="entry name" value="ABM DOMAIN-CONTAINING PROTEIN"/>
    <property type="match status" value="1"/>
</dbReference>
<dbReference type="AlphaFoldDB" id="A0A7W9BRH6"/>
<feature type="domain" description="ABM" evidence="1">
    <location>
        <begin position="3"/>
        <end position="91"/>
    </location>
</feature>
<protein>
    <submittedName>
        <fullName evidence="2">Quinol monooxygenase YgiN</fullName>
    </submittedName>
</protein>
<reference evidence="2 3" key="1">
    <citation type="submission" date="2020-08" db="EMBL/GenBank/DDBJ databases">
        <title>Genomic Encyclopedia of Type Strains, Phase IV (KMG-IV): sequencing the most valuable type-strain genomes for metagenomic binning, comparative biology and taxonomic classification.</title>
        <authorList>
            <person name="Goeker M."/>
        </authorList>
    </citation>
    <scope>NUCLEOTIDE SEQUENCE [LARGE SCALE GENOMIC DNA]</scope>
    <source>
        <strain evidence="2 3">DSM 103336</strain>
    </source>
</reference>
<evidence type="ECO:0000313" key="2">
    <source>
        <dbReference type="EMBL" id="MBB5728742.1"/>
    </source>
</evidence>
<dbReference type="PANTHER" id="PTHR33336">
    <property type="entry name" value="QUINOL MONOOXYGENASE YGIN-RELATED"/>
    <property type="match status" value="1"/>
</dbReference>
<gene>
    <name evidence="2" type="ORF">FHS99_001220</name>
</gene>
<proteinExistence type="predicted"/>
<dbReference type="InterPro" id="IPR011008">
    <property type="entry name" value="Dimeric_a/b-barrel"/>
</dbReference>
<dbReference type="Gene3D" id="3.30.70.100">
    <property type="match status" value="1"/>
</dbReference>
<keyword evidence="2" id="KW-0503">Monooxygenase</keyword>
<dbReference type="Proteomes" id="UP000546701">
    <property type="component" value="Unassembled WGS sequence"/>
</dbReference>
<dbReference type="Pfam" id="PF03992">
    <property type="entry name" value="ABM"/>
    <property type="match status" value="1"/>
</dbReference>
<keyword evidence="3" id="KW-1185">Reference proteome</keyword>
<evidence type="ECO:0000313" key="3">
    <source>
        <dbReference type="Proteomes" id="UP000546701"/>
    </source>
</evidence>
<evidence type="ECO:0000259" key="1">
    <source>
        <dbReference type="PROSITE" id="PS51725"/>
    </source>
</evidence>
<organism evidence="2 3">
    <name type="scientific">Sphingomonas prati</name>
    <dbReference type="NCBI Taxonomy" id="1843237"/>
    <lineage>
        <taxon>Bacteria</taxon>
        <taxon>Pseudomonadati</taxon>
        <taxon>Pseudomonadota</taxon>
        <taxon>Alphaproteobacteria</taxon>
        <taxon>Sphingomonadales</taxon>
        <taxon>Sphingomonadaceae</taxon>
        <taxon>Sphingomonas</taxon>
    </lineage>
</organism>
<dbReference type="GO" id="GO:0004497">
    <property type="term" value="F:monooxygenase activity"/>
    <property type="evidence" value="ECO:0007669"/>
    <property type="project" value="UniProtKB-KW"/>
</dbReference>
<dbReference type="InterPro" id="IPR007138">
    <property type="entry name" value="ABM_dom"/>
</dbReference>
<comment type="caution">
    <text evidence="2">The sequence shown here is derived from an EMBL/GenBank/DDBJ whole genome shotgun (WGS) entry which is preliminary data.</text>
</comment>
<accession>A0A7W9BRH6</accession>
<keyword evidence="2" id="KW-0560">Oxidoreductase</keyword>
<sequence length="95" mass="10580">MSLIAMARIVLRPAHFDEAKAAILAIVPQTLAEAGCLQFVVHADDAAATVYLYEEWADDAALRLHHAQPYTAAVFRSYADWLAEPVRLETMARIR</sequence>
<dbReference type="PROSITE" id="PS51725">
    <property type="entry name" value="ABM"/>
    <property type="match status" value="1"/>
</dbReference>
<name>A0A7W9BRH6_9SPHN</name>
<dbReference type="InterPro" id="IPR050744">
    <property type="entry name" value="AI-2_Isomerase_LsrG"/>
</dbReference>
<dbReference type="RefSeq" id="WP_229673891.1">
    <property type="nucleotide sequence ID" value="NZ_BMJP01000002.1"/>
</dbReference>